<dbReference type="GeneID" id="63818657"/>
<gene>
    <name evidence="1" type="ORF">LAESUDRAFT_222394</name>
</gene>
<name>A0A165DTJ3_9APHY</name>
<dbReference type="InParanoid" id="A0A165DTJ3"/>
<sequence length="70" mass="8097">MHRRFSSWILSCSHAGMGILKYAAICRLCCMPCIYLSRQYTLLSFDDAHVRIMSVSGLCTTNELMFWRLS</sequence>
<accession>A0A165DTJ3</accession>
<dbReference type="EMBL" id="KV427629">
    <property type="protein sequence ID" value="KZT05603.1"/>
    <property type="molecule type" value="Genomic_DNA"/>
</dbReference>
<evidence type="ECO:0000313" key="2">
    <source>
        <dbReference type="Proteomes" id="UP000076871"/>
    </source>
</evidence>
<dbReference type="RefSeq" id="XP_040763343.1">
    <property type="nucleotide sequence ID" value="XM_040901625.1"/>
</dbReference>
<evidence type="ECO:0000313" key="1">
    <source>
        <dbReference type="EMBL" id="KZT05603.1"/>
    </source>
</evidence>
<proteinExistence type="predicted"/>
<dbReference type="AlphaFoldDB" id="A0A165DTJ3"/>
<dbReference type="Proteomes" id="UP000076871">
    <property type="component" value="Unassembled WGS sequence"/>
</dbReference>
<organism evidence="1 2">
    <name type="scientific">Laetiporus sulphureus 93-53</name>
    <dbReference type="NCBI Taxonomy" id="1314785"/>
    <lineage>
        <taxon>Eukaryota</taxon>
        <taxon>Fungi</taxon>
        <taxon>Dikarya</taxon>
        <taxon>Basidiomycota</taxon>
        <taxon>Agaricomycotina</taxon>
        <taxon>Agaricomycetes</taxon>
        <taxon>Polyporales</taxon>
        <taxon>Laetiporus</taxon>
    </lineage>
</organism>
<keyword evidence="2" id="KW-1185">Reference proteome</keyword>
<reference evidence="1 2" key="1">
    <citation type="journal article" date="2016" name="Mol. Biol. Evol.">
        <title>Comparative Genomics of Early-Diverging Mushroom-Forming Fungi Provides Insights into the Origins of Lignocellulose Decay Capabilities.</title>
        <authorList>
            <person name="Nagy L.G."/>
            <person name="Riley R."/>
            <person name="Tritt A."/>
            <person name="Adam C."/>
            <person name="Daum C."/>
            <person name="Floudas D."/>
            <person name="Sun H."/>
            <person name="Yadav J.S."/>
            <person name="Pangilinan J."/>
            <person name="Larsson K.H."/>
            <person name="Matsuura K."/>
            <person name="Barry K."/>
            <person name="Labutti K."/>
            <person name="Kuo R."/>
            <person name="Ohm R.A."/>
            <person name="Bhattacharya S.S."/>
            <person name="Shirouzu T."/>
            <person name="Yoshinaga Y."/>
            <person name="Martin F.M."/>
            <person name="Grigoriev I.V."/>
            <person name="Hibbett D.S."/>
        </authorList>
    </citation>
    <scope>NUCLEOTIDE SEQUENCE [LARGE SCALE GENOMIC DNA]</scope>
    <source>
        <strain evidence="1 2">93-53</strain>
    </source>
</reference>
<protein>
    <submittedName>
        <fullName evidence="1">Uncharacterized protein</fullName>
    </submittedName>
</protein>